<dbReference type="InterPro" id="IPR005754">
    <property type="entry name" value="Sortase"/>
</dbReference>
<organism evidence="4 5">
    <name type="scientific">Candidatus Aeolococcus gillhamiae</name>
    <dbReference type="NCBI Taxonomy" id="3127015"/>
    <lineage>
        <taxon>Bacteria</taxon>
        <taxon>Bacillati</taxon>
        <taxon>Candidatus Dormiibacterota</taxon>
        <taxon>Candidatus Dormibacteria</taxon>
        <taxon>Candidatus Aeolococcales</taxon>
        <taxon>Candidatus Aeolococcaceae</taxon>
        <taxon>Candidatus Aeolococcus</taxon>
    </lineage>
</organism>
<proteinExistence type="predicted"/>
<evidence type="ECO:0000256" key="2">
    <source>
        <dbReference type="SAM" id="MobiDB-lite"/>
    </source>
</evidence>
<evidence type="ECO:0008006" key="6">
    <source>
        <dbReference type="Google" id="ProtNLM"/>
    </source>
</evidence>
<evidence type="ECO:0000256" key="3">
    <source>
        <dbReference type="SAM" id="Phobius"/>
    </source>
</evidence>
<sequence>MPSPKASPTGASAPETPGAADRSPSRAGSQTATESFASAVHRVRRRILGPMDVRPYPRPQRVKRSPLRLSLLALGVAAILTGIGLVAAPLIGVWQRGHADQSALGSWQKGPSDALIGAPPASTPPPKTAVTCGSGSPSDYALVTFSSPAAEHYGGVATDGTWDSLHNRSMVHYTGTSAPGQQGNSIIAFHREPDYEHIDQLNVGDTVSVQDRTCHTFVYKVTGRWTLNPSNVSQLVPTSGHDLTLITCTPFWIDSQRIVWRATMVTSTA</sequence>
<feature type="transmembrane region" description="Helical" evidence="3">
    <location>
        <begin position="71"/>
        <end position="94"/>
    </location>
</feature>
<evidence type="ECO:0000256" key="1">
    <source>
        <dbReference type="ARBA" id="ARBA00022801"/>
    </source>
</evidence>
<dbReference type="GO" id="GO:0016787">
    <property type="term" value="F:hydrolase activity"/>
    <property type="evidence" value="ECO:0007669"/>
    <property type="project" value="UniProtKB-KW"/>
</dbReference>
<dbReference type="CDD" id="cd05830">
    <property type="entry name" value="Sortase_E"/>
    <property type="match status" value="1"/>
</dbReference>
<dbReference type="Gene3D" id="2.40.260.10">
    <property type="entry name" value="Sortase"/>
    <property type="match status" value="1"/>
</dbReference>
<dbReference type="SUPFAM" id="SSF63817">
    <property type="entry name" value="Sortase"/>
    <property type="match status" value="1"/>
</dbReference>
<evidence type="ECO:0000313" key="4">
    <source>
        <dbReference type="EMBL" id="PZR77783.1"/>
    </source>
</evidence>
<feature type="compositionally biased region" description="Polar residues" evidence="2">
    <location>
        <begin position="26"/>
        <end position="36"/>
    </location>
</feature>
<name>A0A2W5YXV3_9BACT</name>
<accession>A0A2W5YXV3</accession>
<gene>
    <name evidence="4" type="ORF">DLM65_14870</name>
</gene>
<dbReference type="InterPro" id="IPR023365">
    <property type="entry name" value="Sortase_dom-sf"/>
</dbReference>
<keyword evidence="3" id="KW-0812">Transmembrane</keyword>
<keyword evidence="3" id="KW-0472">Membrane</keyword>
<feature type="region of interest" description="Disordered" evidence="2">
    <location>
        <begin position="1"/>
        <end position="41"/>
    </location>
</feature>
<comment type="caution">
    <text evidence="4">The sequence shown here is derived from an EMBL/GenBank/DDBJ whole genome shotgun (WGS) entry which is preliminary data.</text>
</comment>
<protein>
    <recommendedName>
        <fullName evidence="6">Class E sortase</fullName>
    </recommendedName>
</protein>
<dbReference type="Pfam" id="PF04203">
    <property type="entry name" value="Sortase"/>
    <property type="match status" value="1"/>
</dbReference>
<dbReference type="Proteomes" id="UP000248724">
    <property type="component" value="Unassembled WGS sequence"/>
</dbReference>
<keyword evidence="3" id="KW-1133">Transmembrane helix</keyword>
<dbReference type="NCBIfam" id="TIGR01076">
    <property type="entry name" value="sortase_fam"/>
    <property type="match status" value="1"/>
</dbReference>
<evidence type="ECO:0000313" key="5">
    <source>
        <dbReference type="Proteomes" id="UP000248724"/>
    </source>
</evidence>
<keyword evidence="1" id="KW-0378">Hydrolase</keyword>
<reference evidence="4 5" key="1">
    <citation type="journal article" date="2017" name="Nature">
        <title>Atmospheric trace gases support primary production in Antarctic desert surface soil.</title>
        <authorList>
            <person name="Ji M."/>
            <person name="Greening C."/>
            <person name="Vanwonterghem I."/>
            <person name="Carere C.R."/>
            <person name="Bay S.K."/>
            <person name="Steen J.A."/>
            <person name="Montgomery K."/>
            <person name="Lines T."/>
            <person name="Beardall J."/>
            <person name="van Dorst J."/>
            <person name="Snape I."/>
            <person name="Stott M.B."/>
            <person name="Hugenholtz P."/>
            <person name="Ferrari B.C."/>
        </authorList>
    </citation>
    <scope>NUCLEOTIDE SEQUENCE [LARGE SCALE GENOMIC DNA]</scope>
    <source>
        <strain evidence="4">RRmetagenome_bin12</strain>
    </source>
</reference>
<dbReference type="InterPro" id="IPR042003">
    <property type="entry name" value="Sortase_E"/>
</dbReference>
<dbReference type="AlphaFoldDB" id="A0A2W5YXV3"/>
<dbReference type="EMBL" id="QHBU01000282">
    <property type="protein sequence ID" value="PZR77783.1"/>
    <property type="molecule type" value="Genomic_DNA"/>
</dbReference>